<dbReference type="PANTHER" id="PTHR19384:SF128">
    <property type="entry name" value="NADPH OXIDOREDUCTASE A"/>
    <property type="match status" value="1"/>
</dbReference>
<dbReference type="SUPFAM" id="SSF52218">
    <property type="entry name" value="Flavoproteins"/>
    <property type="match status" value="1"/>
</dbReference>
<accession>A0A6B3LFA1</accession>
<evidence type="ECO:0000256" key="1">
    <source>
        <dbReference type="ARBA" id="ARBA00001917"/>
    </source>
</evidence>
<dbReference type="GO" id="GO:0050660">
    <property type="term" value="F:flavin adenine dinucleotide binding"/>
    <property type="evidence" value="ECO:0007669"/>
    <property type="project" value="TreeGrafter"/>
</dbReference>
<dbReference type="PROSITE" id="PS50902">
    <property type="entry name" value="FLAVODOXIN_LIKE"/>
    <property type="match status" value="1"/>
</dbReference>
<keyword evidence="5" id="KW-1185">Reference proteome</keyword>
<proteinExistence type="predicted"/>
<name>A0A6B3LFA1_9BACT</name>
<dbReference type="InterPro" id="IPR029039">
    <property type="entry name" value="Flavoprotein-like_sf"/>
</dbReference>
<dbReference type="GO" id="GO:0010181">
    <property type="term" value="F:FMN binding"/>
    <property type="evidence" value="ECO:0007669"/>
    <property type="project" value="InterPro"/>
</dbReference>
<dbReference type="PANTHER" id="PTHR19384">
    <property type="entry name" value="NITRIC OXIDE SYNTHASE-RELATED"/>
    <property type="match status" value="1"/>
</dbReference>
<dbReference type="Gene3D" id="3.40.50.360">
    <property type="match status" value="1"/>
</dbReference>
<evidence type="ECO:0000256" key="2">
    <source>
        <dbReference type="ARBA" id="ARBA00022630"/>
    </source>
</evidence>
<keyword evidence="2" id="KW-0285">Flavoprotein</keyword>
<dbReference type="AlphaFoldDB" id="A0A6B3LFA1"/>
<sequence length="149" mass="16725">MIHVLFGTHSGNSEDLATELSERIEQAGHEVEVIDLGDDHDASLLEGIEVAFFIVSTWGEGDPPQDVQDFFEDVKAREPMGLENMSFGVLALGDKSYENFCGFGKNLEKELQRHGAESVVERIDCDVFFDDDYEEWAGQVIEWVSDYDG</sequence>
<gene>
    <name evidence="4" type="ORF">G3M56_004670</name>
</gene>
<dbReference type="KEGG" id="soa:G3M56_004670"/>
<dbReference type="InterPro" id="IPR001094">
    <property type="entry name" value="Flavdoxin-like"/>
</dbReference>
<reference evidence="4 5" key="1">
    <citation type="submission" date="2020-12" db="EMBL/GenBank/DDBJ databases">
        <title>Sulforoseuscoccus oceanibium gen. nov., sp. nov., a representative of the phylum Verrucomicrobia with special cytoplasmic membrane, and proposal of Sulforoseuscoccusaceae fam. nov.</title>
        <authorList>
            <person name="Xi F."/>
        </authorList>
    </citation>
    <scope>NUCLEOTIDE SEQUENCE [LARGE SCALE GENOMIC DNA]</scope>
    <source>
        <strain evidence="4 5">T37</strain>
    </source>
</reference>
<evidence type="ECO:0000256" key="3">
    <source>
        <dbReference type="ARBA" id="ARBA00022643"/>
    </source>
</evidence>
<dbReference type="InterPro" id="IPR008254">
    <property type="entry name" value="Flavodoxin/NO_synth"/>
</dbReference>
<dbReference type="EMBL" id="CP066776">
    <property type="protein sequence ID" value="QQL45879.1"/>
    <property type="molecule type" value="Genomic_DNA"/>
</dbReference>
<protein>
    <submittedName>
        <fullName evidence="4">Flavodoxin domain-containing protein</fullName>
    </submittedName>
</protein>
<evidence type="ECO:0000313" key="4">
    <source>
        <dbReference type="EMBL" id="QQL45879.1"/>
    </source>
</evidence>
<dbReference type="Proteomes" id="UP000475117">
    <property type="component" value="Chromosome"/>
</dbReference>
<organism evidence="4 5">
    <name type="scientific">Sulfuriroseicoccus oceanibius</name>
    <dbReference type="NCBI Taxonomy" id="2707525"/>
    <lineage>
        <taxon>Bacteria</taxon>
        <taxon>Pseudomonadati</taxon>
        <taxon>Verrucomicrobiota</taxon>
        <taxon>Verrucomicrobiia</taxon>
        <taxon>Verrucomicrobiales</taxon>
        <taxon>Verrucomicrobiaceae</taxon>
        <taxon>Sulfuriroseicoccus</taxon>
    </lineage>
</organism>
<dbReference type="PRINTS" id="PR00369">
    <property type="entry name" value="FLAVODOXIN"/>
</dbReference>
<evidence type="ECO:0000313" key="5">
    <source>
        <dbReference type="Proteomes" id="UP000475117"/>
    </source>
</evidence>
<dbReference type="GO" id="GO:0005829">
    <property type="term" value="C:cytosol"/>
    <property type="evidence" value="ECO:0007669"/>
    <property type="project" value="TreeGrafter"/>
</dbReference>
<keyword evidence="3" id="KW-0288">FMN</keyword>
<dbReference type="RefSeq" id="WP_164365556.1">
    <property type="nucleotide sequence ID" value="NZ_CP066776.1"/>
</dbReference>
<dbReference type="GO" id="GO:0016491">
    <property type="term" value="F:oxidoreductase activity"/>
    <property type="evidence" value="ECO:0007669"/>
    <property type="project" value="TreeGrafter"/>
</dbReference>
<dbReference type="Pfam" id="PF00258">
    <property type="entry name" value="Flavodoxin_1"/>
    <property type="match status" value="1"/>
</dbReference>
<comment type="cofactor">
    <cofactor evidence="1">
        <name>FMN</name>
        <dbReference type="ChEBI" id="CHEBI:58210"/>
    </cofactor>
</comment>